<accession>A0A286P3M2</accession>
<reference evidence="1 2" key="1">
    <citation type="submission" date="2016-12" db="EMBL/GenBank/DDBJ databases">
        <title>Genome sequencing of Methylocaldum marinum.</title>
        <authorList>
            <person name="Takeuchi M."/>
            <person name="Kamagata Y."/>
            <person name="Hiraoka S."/>
            <person name="Oshima K."/>
            <person name="Hattori M."/>
            <person name="Iwasaki W."/>
        </authorList>
    </citation>
    <scope>NUCLEOTIDE SEQUENCE [LARGE SCALE GENOMIC DNA]</scope>
    <source>
        <strain evidence="1 2">S8</strain>
    </source>
</reference>
<keyword evidence="2" id="KW-1185">Reference proteome</keyword>
<protein>
    <submittedName>
        <fullName evidence="1">Uncharacterized protein</fullName>
    </submittedName>
</protein>
<dbReference type="KEGG" id="mmai:sS8_0276"/>
<proteinExistence type="predicted"/>
<gene>
    <name evidence="1" type="ORF">sS8_0276</name>
</gene>
<organism evidence="1 2">
    <name type="scientific">Methylocaldum marinum</name>
    <dbReference type="NCBI Taxonomy" id="1432792"/>
    <lineage>
        <taxon>Bacteria</taxon>
        <taxon>Pseudomonadati</taxon>
        <taxon>Pseudomonadota</taxon>
        <taxon>Gammaproteobacteria</taxon>
        <taxon>Methylococcales</taxon>
        <taxon>Methylococcaceae</taxon>
        <taxon>Methylocaldum</taxon>
    </lineage>
</organism>
<dbReference type="Proteomes" id="UP000266313">
    <property type="component" value="Chromosome"/>
</dbReference>
<evidence type="ECO:0000313" key="1">
    <source>
        <dbReference type="EMBL" id="BBA32244.1"/>
    </source>
</evidence>
<dbReference type="EMBL" id="AP017928">
    <property type="protein sequence ID" value="BBA32244.1"/>
    <property type="molecule type" value="Genomic_DNA"/>
</dbReference>
<dbReference type="AlphaFoldDB" id="A0A286P3M2"/>
<evidence type="ECO:0000313" key="2">
    <source>
        <dbReference type="Proteomes" id="UP000266313"/>
    </source>
</evidence>
<name>A0A286P3M2_9GAMM</name>
<sequence>MAEHTRNASTFSVNNPTGENMKSINSYLPSAKCASKRIADGRNKKIVRKAILGLSIAATLVTAQSAGAAEAEYVRPFGPNAPWNIPVDGLPRHPQSDTLSNRLLKYSPSREGNFNLSFSGYTYPVYMVDSAQRSYPVQGTWGNLKGGEIPWNPNWKAANGSDGQVIILDPATGREWDLWQVNFNGSRIRVSNGNLVPDSYFTKEDGFKPSRGCGIPYLAMLVRPEEIAQGRIEHALSMPSRNTAKTFVPPAIKSDGRVTQNGMPMGTRFALNITDAEIDEWVNSLPSELSEQTKQAARIIAVALRDYGWFITDTAGGAHFQFEDYATARSKWDALGLGEQSFGWKNYPTDLIDGLITKGRVYAIAPSDQY</sequence>